<keyword evidence="8 9" id="KW-0234">DNA repair</keyword>
<dbReference type="InterPro" id="IPR005122">
    <property type="entry name" value="Uracil-DNA_glycosylase-like"/>
</dbReference>
<dbReference type="Gene3D" id="3.40.470.10">
    <property type="entry name" value="Uracil-DNA glycosylase-like domain"/>
    <property type="match status" value="1"/>
</dbReference>
<dbReference type="NCBIfam" id="NF003591">
    <property type="entry name" value="PRK05254.1-4"/>
    <property type="match status" value="1"/>
</dbReference>
<evidence type="ECO:0000313" key="13">
    <source>
        <dbReference type="EMBL" id="RMA64258.1"/>
    </source>
</evidence>
<dbReference type="InterPro" id="IPR018085">
    <property type="entry name" value="Ura-DNA_Glyclase_AS"/>
</dbReference>
<proteinExistence type="inferred from homology"/>
<dbReference type="NCBIfam" id="TIGR00628">
    <property type="entry name" value="ung"/>
    <property type="match status" value="1"/>
</dbReference>
<dbReference type="GO" id="GO:0097510">
    <property type="term" value="P:base-excision repair, AP site formation via deaminated base removal"/>
    <property type="evidence" value="ECO:0007669"/>
    <property type="project" value="TreeGrafter"/>
</dbReference>
<dbReference type="NCBIfam" id="NF003588">
    <property type="entry name" value="PRK05254.1-1"/>
    <property type="match status" value="1"/>
</dbReference>
<evidence type="ECO:0000256" key="4">
    <source>
        <dbReference type="ARBA" id="ARBA00012030"/>
    </source>
</evidence>
<evidence type="ECO:0000256" key="2">
    <source>
        <dbReference type="ARBA" id="ARBA00002631"/>
    </source>
</evidence>
<dbReference type="CDD" id="cd10027">
    <property type="entry name" value="UDG-F1-like"/>
    <property type="match status" value="1"/>
</dbReference>
<dbReference type="RefSeq" id="WP_121906722.1">
    <property type="nucleotide sequence ID" value="NZ_REFC01000012.1"/>
</dbReference>
<evidence type="ECO:0000259" key="12">
    <source>
        <dbReference type="SMART" id="SM00986"/>
    </source>
</evidence>
<comment type="catalytic activity">
    <reaction evidence="1 9 11">
        <text>Hydrolyzes single-stranded DNA or mismatched double-stranded DNA and polynucleotides, releasing free uracil.</text>
        <dbReference type="EC" id="3.2.2.27"/>
    </reaction>
</comment>
<dbReference type="InterPro" id="IPR002043">
    <property type="entry name" value="UDG_fam1"/>
</dbReference>
<evidence type="ECO:0000256" key="11">
    <source>
        <dbReference type="RuleBase" id="RU003780"/>
    </source>
</evidence>
<dbReference type="GO" id="GO:0004844">
    <property type="term" value="F:uracil DNA N-glycosylase activity"/>
    <property type="evidence" value="ECO:0007669"/>
    <property type="project" value="UniProtKB-UniRule"/>
</dbReference>
<accession>A0A3L9Z1N5</accession>
<dbReference type="HAMAP" id="MF_00148">
    <property type="entry name" value="UDG"/>
    <property type="match status" value="1"/>
</dbReference>
<dbReference type="SUPFAM" id="SSF52141">
    <property type="entry name" value="Uracil-DNA glycosylase-like"/>
    <property type="match status" value="1"/>
</dbReference>
<gene>
    <name evidence="9" type="primary">ung</name>
    <name evidence="13" type="ORF">BXY75_1131</name>
</gene>
<keyword evidence="7 9" id="KW-0378">Hydrolase</keyword>
<evidence type="ECO:0000256" key="10">
    <source>
        <dbReference type="PROSITE-ProRule" id="PRU10072"/>
    </source>
</evidence>
<protein>
    <recommendedName>
        <fullName evidence="5 9">Uracil-DNA glycosylase</fullName>
        <shortName evidence="9">UDG</shortName>
        <ecNumber evidence="4 9">3.2.2.27</ecNumber>
    </recommendedName>
</protein>
<dbReference type="AlphaFoldDB" id="A0A3L9Z1N5"/>
<keyword evidence="14" id="KW-1185">Reference proteome</keyword>
<feature type="active site" description="Proton acceptor" evidence="9 10">
    <location>
        <position position="65"/>
    </location>
</feature>
<organism evidence="13 14">
    <name type="scientific">Ulvibacter antarcticus</name>
    <dbReference type="NCBI Taxonomy" id="442714"/>
    <lineage>
        <taxon>Bacteria</taxon>
        <taxon>Pseudomonadati</taxon>
        <taxon>Bacteroidota</taxon>
        <taxon>Flavobacteriia</taxon>
        <taxon>Flavobacteriales</taxon>
        <taxon>Flavobacteriaceae</taxon>
        <taxon>Ulvibacter</taxon>
    </lineage>
</organism>
<dbReference type="OrthoDB" id="9804372at2"/>
<dbReference type="FunFam" id="3.40.470.10:FF:000001">
    <property type="entry name" value="Uracil-DNA glycosylase"/>
    <property type="match status" value="1"/>
</dbReference>
<evidence type="ECO:0000256" key="7">
    <source>
        <dbReference type="ARBA" id="ARBA00022801"/>
    </source>
</evidence>
<comment type="caution">
    <text evidence="13">The sequence shown here is derived from an EMBL/GenBank/DDBJ whole genome shotgun (WGS) entry which is preliminary data.</text>
</comment>
<dbReference type="PANTHER" id="PTHR11264:SF0">
    <property type="entry name" value="URACIL-DNA GLYCOSYLASE"/>
    <property type="match status" value="1"/>
</dbReference>
<name>A0A3L9Z1N5_9FLAO</name>
<feature type="domain" description="Uracil-DNA glycosylase-like" evidence="12">
    <location>
        <begin position="50"/>
        <end position="211"/>
    </location>
</feature>
<evidence type="ECO:0000256" key="8">
    <source>
        <dbReference type="ARBA" id="ARBA00023204"/>
    </source>
</evidence>
<dbReference type="GO" id="GO:0005737">
    <property type="term" value="C:cytoplasm"/>
    <property type="evidence" value="ECO:0007669"/>
    <property type="project" value="UniProtKB-SubCell"/>
</dbReference>
<dbReference type="InterPro" id="IPR036895">
    <property type="entry name" value="Uracil-DNA_glycosylase-like_sf"/>
</dbReference>
<dbReference type="NCBIfam" id="NF003592">
    <property type="entry name" value="PRK05254.1-5"/>
    <property type="match status" value="1"/>
</dbReference>
<comment type="function">
    <text evidence="2 9 11">Excises uracil residues from the DNA which can arise as a result of misincorporation of dUMP residues by DNA polymerase or due to deamination of cytosine.</text>
</comment>
<dbReference type="NCBIfam" id="NF003589">
    <property type="entry name" value="PRK05254.1-2"/>
    <property type="match status" value="1"/>
</dbReference>
<sequence length="221" mass="25392">MDVKLPSDWQTVLNEEISKDYFQNLIEYITTEYENNICYPPVSQVFSSLKHTKFKDVKVVILGQDPYHNPSEANGLAFSVNDGIRIPPSLRNIYKELNNNLQKEIPKSGNLEDWANQGVLLLNSILTVRENDPGSHRKKGWEEFTDAVIDKLAEDRKDLVFLLWGNYAKNKGKKIDKNQHLVLESSHPSPLSANRGGWFNKNVFSETNKYLTEKGKTPIKW</sequence>
<evidence type="ECO:0000256" key="9">
    <source>
        <dbReference type="HAMAP-Rule" id="MF_00148"/>
    </source>
</evidence>
<evidence type="ECO:0000256" key="5">
    <source>
        <dbReference type="ARBA" id="ARBA00018429"/>
    </source>
</evidence>
<evidence type="ECO:0000313" key="14">
    <source>
        <dbReference type="Proteomes" id="UP000271339"/>
    </source>
</evidence>
<evidence type="ECO:0000256" key="1">
    <source>
        <dbReference type="ARBA" id="ARBA00001400"/>
    </source>
</evidence>
<keyword evidence="6 9" id="KW-0227">DNA damage</keyword>
<evidence type="ECO:0000256" key="3">
    <source>
        <dbReference type="ARBA" id="ARBA00008184"/>
    </source>
</evidence>
<dbReference type="SMART" id="SM00986">
    <property type="entry name" value="UDG"/>
    <property type="match status" value="1"/>
</dbReference>
<evidence type="ECO:0000256" key="6">
    <source>
        <dbReference type="ARBA" id="ARBA00022763"/>
    </source>
</evidence>
<comment type="similarity">
    <text evidence="3 9 11">Belongs to the uracil-DNA glycosylase (UDG) superfamily. UNG family.</text>
</comment>
<keyword evidence="9" id="KW-0963">Cytoplasm</keyword>
<dbReference type="PROSITE" id="PS00130">
    <property type="entry name" value="U_DNA_GLYCOSYLASE"/>
    <property type="match status" value="1"/>
</dbReference>
<dbReference type="EC" id="3.2.2.27" evidence="4 9"/>
<comment type="subcellular location">
    <subcellularLocation>
        <location evidence="9">Cytoplasm</location>
    </subcellularLocation>
</comment>
<dbReference type="Proteomes" id="UP000271339">
    <property type="component" value="Unassembled WGS sequence"/>
</dbReference>
<reference evidence="13 14" key="1">
    <citation type="submission" date="2018-10" db="EMBL/GenBank/DDBJ databases">
        <title>Genomic Encyclopedia of Archaeal and Bacterial Type Strains, Phase II (KMG-II): from individual species to whole genera.</title>
        <authorList>
            <person name="Goeker M."/>
        </authorList>
    </citation>
    <scope>NUCLEOTIDE SEQUENCE [LARGE SCALE GENOMIC DNA]</scope>
    <source>
        <strain evidence="13 14">DSM 23424</strain>
    </source>
</reference>
<dbReference type="Pfam" id="PF03167">
    <property type="entry name" value="UDG"/>
    <property type="match status" value="1"/>
</dbReference>
<dbReference type="SMART" id="SM00987">
    <property type="entry name" value="UreE_C"/>
    <property type="match status" value="1"/>
</dbReference>
<dbReference type="EMBL" id="REFC01000012">
    <property type="protein sequence ID" value="RMA64258.1"/>
    <property type="molecule type" value="Genomic_DNA"/>
</dbReference>
<dbReference type="PANTHER" id="PTHR11264">
    <property type="entry name" value="URACIL-DNA GLYCOSYLASE"/>
    <property type="match status" value="1"/>
</dbReference>